<dbReference type="InterPro" id="IPR052042">
    <property type="entry name" value="Tail_sheath_structural"/>
</dbReference>
<dbReference type="Gene3D" id="3.40.50.11780">
    <property type="match status" value="2"/>
</dbReference>
<comment type="caution">
    <text evidence="4">The sequence shown here is derived from an EMBL/GenBank/DDBJ whole genome shotgun (WGS) entry which is preliminary data.</text>
</comment>
<comment type="similarity">
    <text evidence="1">Belongs to the myoviridae tail sheath protein family.</text>
</comment>
<reference evidence="4 5" key="1">
    <citation type="submission" date="2019-10" db="EMBL/GenBank/DDBJ databases">
        <title>Taxonomy of Antarctic Massilia spp.: description of Massilia rubra sp. nov., Massilia aquatica sp. nov., Massilia mucilaginosa sp. nov., Massilia frigida sp. nov. isolated from streams, lakes and regoliths.</title>
        <authorList>
            <person name="Holochova P."/>
            <person name="Sedlacek I."/>
            <person name="Kralova S."/>
            <person name="Maslanova I."/>
            <person name="Busse H.-J."/>
            <person name="Stankova E."/>
            <person name="Vrbovska V."/>
            <person name="Kovarovic V."/>
            <person name="Bartak M."/>
            <person name="Svec P."/>
            <person name="Pantucek R."/>
        </authorList>
    </citation>
    <scope>NUCLEOTIDE SEQUENCE [LARGE SCALE GENOMIC DNA]</scope>
    <source>
        <strain evidence="4 5">CCM 8733</strain>
    </source>
</reference>
<dbReference type="InterPro" id="IPR035089">
    <property type="entry name" value="Phage_sheath_subtilisin"/>
</dbReference>
<feature type="domain" description="Tail sheath protein subtilisin-like" evidence="2">
    <location>
        <begin position="244"/>
        <end position="421"/>
    </location>
</feature>
<dbReference type="PANTHER" id="PTHR35861">
    <property type="match status" value="1"/>
</dbReference>
<protein>
    <submittedName>
        <fullName evidence="4">Phage tail protein</fullName>
    </submittedName>
</protein>
<dbReference type="EMBL" id="WHJH01000010">
    <property type="protein sequence ID" value="NHZ89640.1"/>
    <property type="molecule type" value="Genomic_DNA"/>
</dbReference>
<dbReference type="PANTHER" id="PTHR35861:SF1">
    <property type="entry name" value="PHAGE TAIL SHEATH PROTEIN"/>
    <property type="match status" value="1"/>
</dbReference>
<dbReference type="Proteomes" id="UP000609726">
    <property type="component" value="Unassembled WGS sequence"/>
</dbReference>
<keyword evidence="5" id="KW-1185">Reference proteome</keyword>
<gene>
    <name evidence="4" type="ORF">F2P45_11535</name>
</gene>
<dbReference type="InterPro" id="IPR020287">
    <property type="entry name" value="Tail_sheath_C"/>
</dbReference>
<proteinExistence type="inferred from homology"/>
<evidence type="ECO:0000259" key="3">
    <source>
        <dbReference type="Pfam" id="PF17482"/>
    </source>
</evidence>
<evidence type="ECO:0000259" key="2">
    <source>
        <dbReference type="Pfam" id="PF04984"/>
    </source>
</evidence>
<evidence type="ECO:0000313" key="5">
    <source>
        <dbReference type="Proteomes" id="UP000609726"/>
    </source>
</evidence>
<evidence type="ECO:0000313" key="4">
    <source>
        <dbReference type="EMBL" id="NHZ89640.1"/>
    </source>
</evidence>
<evidence type="ECO:0000256" key="1">
    <source>
        <dbReference type="ARBA" id="ARBA00008005"/>
    </source>
</evidence>
<sequence length="537" mass="58694">MPEYLSPGVYVEEVPSGPRPIEGVGTSTAGMVGLTERGPTTPRLVTNWGQFRRWYGDVVDPATSFAPFAARGFFENGGVRLFVARVALSDAASALLDLPTATAQLLRVEAMGPGAWGNRLFVRVGPSSRTDSVGNPVGFRITVLYFRTAPNPFVDPLDPANIGNPARVDPDVIEDYDDLSADPLDGNYVLMRMNSNSTLVHASLTDPALDAAAPTATAFAPLAGGGDGAAPRSAVDYEGNPAVAPDLRTGLAALENIDEVALLFVPDEVHPALDAANQTQLMNTLVTQCERLADRFAILNVPAGQGLVQNIFPPRDSSYAAIYYPWIRVFDPFTRDTVLVPPAGHVAGIYARTDRERGVHKAPANEVLRDIITRDINATRRPLEFTLSRGDHDILNPRGINVIRDFRADRRGIRVWGARTLSSDPLWRYVNVRRLFNYVKESVDEGTQWVVFEPNDDNTWARVRHVVADFLTLVWRSGALFGATEEQAFFVRCGAETMTPADIDAGRLIVEVGIAPVKPAEFVIFRFQQKMTELVAP</sequence>
<name>A0ABX0NSG9_9BURK</name>
<accession>A0ABX0NSG9</accession>
<dbReference type="RefSeq" id="WP_166874493.1">
    <property type="nucleotide sequence ID" value="NZ_WHJH01000010.1"/>
</dbReference>
<organism evidence="4 5">
    <name type="scientific">Massilia mucilaginosa</name>
    <dbReference type="NCBI Taxonomy" id="2609282"/>
    <lineage>
        <taxon>Bacteria</taxon>
        <taxon>Pseudomonadati</taxon>
        <taxon>Pseudomonadota</taxon>
        <taxon>Betaproteobacteria</taxon>
        <taxon>Burkholderiales</taxon>
        <taxon>Oxalobacteraceae</taxon>
        <taxon>Telluria group</taxon>
        <taxon>Massilia</taxon>
    </lineage>
</organism>
<dbReference type="Pfam" id="PF04984">
    <property type="entry name" value="Phage_sheath_1"/>
    <property type="match status" value="1"/>
</dbReference>
<dbReference type="Pfam" id="PF17482">
    <property type="entry name" value="Phage_sheath_1C"/>
    <property type="match status" value="1"/>
</dbReference>
<feature type="domain" description="Tail sheath protein C-terminal" evidence="3">
    <location>
        <begin position="422"/>
        <end position="529"/>
    </location>
</feature>